<evidence type="ECO:0000256" key="5">
    <source>
        <dbReference type="ARBA" id="ARBA00029568"/>
    </source>
</evidence>
<dbReference type="RefSeq" id="WP_160825597.1">
    <property type="nucleotide sequence ID" value="NZ_JBHSXS010000064.1"/>
</dbReference>
<proteinExistence type="predicted"/>
<evidence type="ECO:0000256" key="2">
    <source>
        <dbReference type="ARBA" id="ARBA00012951"/>
    </source>
</evidence>
<feature type="transmembrane region" description="Helical" evidence="7">
    <location>
        <begin position="218"/>
        <end position="236"/>
    </location>
</feature>
<dbReference type="PANTHER" id="PTHR19271:SF16">
    <property type="entry name" value="CYTOCHROME B"/>
    <property type="match status" value="1"/>
</dbReference>
<dbReference type="InterPro" id="IPR036150">
    <property type="entry name" value="Cyt_b/b6_C_sf"/>
</dbReference>
<dbReference type="InterPro" id="IPR016174">
    <property type="entry name" value="Di-haem_cyt_TM"/>
</dbReference>
<protein>
    <recommendedName>
        <fullName evidence="3">Cytochrome bc1 complex cytochrome b subunit</fullName>
        <ecNumber evidence="2">7.1.1.8</ecNumber>
    </recommendedName>
    <alternativeName>
        <fullName evidence="5">Cytochrome bc1 reductase complex subunit QcrB</fullName>
    </alternativeName>
</protein>
<feature type="transmembrane region" description="Helical" evidence="7">
    <location>
        <begin position="50"/>
        <end position="76"/>
    </location>
</feature>
<evidence type="ECO:0000259" key="8">
    <source>
        <dbReference type="PROSITE" id="PS51002"/>
    </source>
</evidence>
<dbReference type="EC" id="7.1.1.8" evidence="2"/>
<dbReference type="Proteomes" id="UP001596380">
    <property type="component" value="Unassembled WGS sequence"/>
</dbReference>
<feature type="transmembrane region" description="Helical" evidence="7">
    <location>
        <begin position="120"/>
        <end position="141"/>
    </location>
</feature>
<keyword evidence="7" id="KW-1133">Transmembrane helix</keyword>
<gene>
    <name evidence="9" type="ORF">ACFQKB_44955</name>
</gene>
<dbReference type="PROSITE" id="PS00715">
    <property type="entry name" value="SIGMA70_1"/>
    <property type="match status" value="1"/>
</dbReference>
<dbReference type="SUPFAM" id="SSF81648">
    <property type="entry name" value="a domain/subunit of cytochrome bc1 complex (Ubiquinol-cytochrome c reductase)"/>
    <property type="match status" value="1"/>
</dbReference>
<evidence type="ECO:0000256" key="4">
    <source>
        <dbReference type="ARBA" id="ARBA00029351"/>
    </source>
</evidence>
<evidence type="ECO:0000313" key="9">
    <source>
        <dbReference type="EMBL" id="MFC6886981.1"/>
    </source>
</evidence>
<dbReference type="PROSITE" id="PS51002">
    <property type="entry name" value="CYTB_NTER"/>
    <property type="match status" value="1"/>
</dbReference>
<feature type="transmembrane region" description="Helical" evidence="7">
    <location>
        <begin position="341"/>
        <end position="366"/>
    </location>
</feature>
<evidence type="ECO:0000256" key="1">
    <source>
        <dbReference type="ARBA" id="ARBA00001971"/>
    </source>
</evidence>
<comment type="caution">
    <text evidence="9">The sequence shown here is derived from an EMBL/GenBank/DDBJ whole genome shotgun (WGS) entry which is preliminary data.</text>
</comment>
<evidence type="ECO:0000313" key="10">
    <source>
        <dbReference type="Proteomes" id="UP001596380"/>
    </source>
</evidence>
<dbReference type="PANTHER" id="PTHR19271">
    <property type="entry name" value="CYTOCHROME B"/>
    <property type="match status" value="1"/>
</dbReference>
<evidence type="ECO:0000256" key="3">
    <source>
        <dbReference type="ARBA" id="ARBA00016116"/>
    </source>
</evidence>
<organism evidence="9 10">
    <name type="scientific">Actinomadura yumaensis</name>
    <dbReference type="NCBI Taxonomy" id="111807"/>
    <lineage>
        <taxon>Bacteria</taxon>
        <taxon>Bacillati</taxon>
        <taxon>Actinomycetota</taxon>
        <taxon>Actinomycetes</taxon>
        <taxon>Streptosporangiales</taxon>
        <taxon>Thermomonosporaceae</taxon>
        <taxon>Actinomadura</taxon>
    </lineage>
</organism>
<reference evidence="10" key="1">
    <citation type="journal article" date="2019" name="Int. J. Syst. Evol. Microbiol.">
        <title>The Global Catalogue of Microorganisms (GCM) 10K type strain sequencing project: providing services to taxonomists for standard genome sequencing and annotation.</title>
        <authorList>
            <consortium name="The Broad Institute Genomics Platform"/>
            <consortium name="The Broad Institute Genome Sequencing Center for Infectious Disease"/>
            <person name="Wu L."/>
            <person name="Ma J."/>
        </authorList>
    </citation>
    <scope>NUCLEOTIDE SEQUENCE [LARGE SCALE GENOMIC DNA]</scope>
    <source>
        <strain evidence="10">JCM 3369</strain>
    </source>
</reference>
<feature type="transmembrane region" description="Helical" evidence="7">
    <location>
        <begin position="386"/>
        <end position="405"/>
    </location>
</feature>
<feature type="transmembrane region" description="Helical" evidence="7">
    <location>
        <begin position="425"/>
        <end position="446"/>
    </location>
</feature>
<dbReference type="EMBL" id="JBHSXS010000064">
    <property type="protein sequence ID" value="MFC6886981.1"/>
    <property type="molecule type" value="Genomic_DNA"/>
</dbReference>
<evidence type="ECO:0000256" key="7">
    <source>
        <dbReference type="SAM" id="Phobius"/>
    </source>
</evidence>
<sequence length="489" mass="52859">MRGPKTPGGTARGPRGAARGPRSAAVGPPGRRPPATAGQRWARRARADHWSFLFGEVALYSFIVLVATGAFLTFFYDPDMTRVPYDGSYVPLRGVPVSKAYASTLDISFDVRGGLLMRQVHHWAALIFIAAITLHLLRMFFTGAFRRPRGLNWLVWVGLLPLGMVAGWSGTILPDDMLSGGSLGLLQGVTQSIPVVGTDLTSWLFGGDIPGDEIVTRFYWLHVLVIPVAVVGLFVLRRGLLRRHGHTRFPGAADADAGRAARLGPFRIGPAAGSAAAVFLATCGVLALFGAFAQINPVWQYGPYQPGNTTAGAVPGWYMGFLDGAVRIMPGWEFDVAGHPLTLAVLVPALLVPGAFFTVLAAFPLIERRITGDRGLYHVLDRPRDAANRTAVGAAGITFYGLLWAAAANDQIAFNFHLSLYGVTWFFRVAVFAGPPLAFAVTRWICLGLADRERREAEHGRETGRVVMSPDGGFSEIHEPVRGPRELVR</sequence>
<feature type="region of interest" description="Disordered" evidence="6">
    <location>
        <begin position="1"/>
        <end position="38"/>
    </location>
</feature>
<feature type="domain" description="Cytochrome b/b6 N-terminal region profile" evidence="8">
    <location>
        <begin position="24"/>
        <end position="250"/>
    </location>
</feature>
<accession>A0ABW2CYV2</accession>
<dbReference type="SUPFAM" id="SSF81342">
    <property type="entry name" value="Transmembrane di-heme cytochromes"/>
    <property type="match status" value="1"/>
</dbReference>
<dbReference type="InterPro" id="IPR005797">
    <property type="entry name" value="Cyt_b/b6_N"/>
</dbReference>
<dbReference type="Gene3D" id="1.20.810.10">
    <property type="entry name" value="Cytochrome Bc1 Complex, Chain C"/>
    <property type="match status" value="1"/>
</dbReference>
<feature type="transmembrane region" description="Helical" evidence="7">
    <location>
        <begin position="153"/>
        <end position="173"/>
    </location>
</feature>
<name>A0ABW2CYV2_9ACTN</name>
<feature type="transmembrane region" description="Helical" evidence="7">
    <location>
        <begin position="271"/>
        <end position="295"/>
    </location>
</feature>
<dbReference type="Pfam" id="PF13631">
    <property type="entry name" value="Cytochrom_B_N_2"/>
    <property type="match status" value="1"/>
</dbReference>
<comment type="cofactor">
    <cofactor evidence="1">
        <name>heme</name>
        <dbReference type="ChEBI" id="CHEBI:30413"/>
    </cofactor>
</comment>
<keyword evidence="7" id="KW-0812">Transmembrane</keyword>
<keyword evidence="7" id="KW-0472">Membrane</keyword>
<comment type="catalytic activity">
    <reaction evidence="4">
        <text>a quinol + 2 Fe(III)-[cytochrome c](out) = a quinone + 2 Fe(II)-[cytochrome c](out) + 2 H(+)(out)</text>
        <dbReference type="Rhea" id="RHEA:11484"/>
        <dbReference type="Rhea" id="RHEA-COMP:10350"/>
        <dbReference type="Rhea" id="RHEA-COMP:14399"/>
        <dbReference type="ChEBI" id="CHEBI:15378"/>
        <dbReference type="ChEBI" id="CHEBI:24646"/>
        <dbReference type="ChEBI" id="CHEBI:29033"/>
        <dbReference type="ChEBI" id="CHEBI:29034"/>
        <dbReference type="ChEBI" id="CHEBI:132124"/>
        <dbReference type="EC" id="7.1.1.8"/>
    </reaction>
</comment>
<evidence type="ECO:0000256" key="6">
    <source>
        <dbReference type="SAM" id="MobiDB-lite"/>
    </source>
</evidence>
<keyword evidence="10" id="KW-1185">Reference proteome</keyword>
<dbReference type="InterPro" id="IPR000943">
    <property type="entry name" value="RNA_pol_sigma70"/>
</dbReference>
<dbReference type="InterPro" id="IPR027387">
    <property type="entry name" value="Cytb/b6-like_sf"/>
</dbReference>